<evidence type="ECO:0000313" key="5">
    <source>
        <dbReference type="EMBL" id="KAK4881841.1"/>
    </source>
</evidence>
<evidence type="ECO:0000256" key="3">
    <source>
        <dbReference type="ARBA" id="ARBA00022677"/>
    </source>
</evidence>
<dbReference type="GO" id="GO:0010890">
    <property type="term" value="P:positive regulation of triglyceride storage"/>
    <property type="evidence" value="ECO:0007669"/>
    <property type="project" value="TreeGrafter"/>
</dbReference>
<reference evidence="6" key="1">
    <citation type="submission" date="2023-01" db="EMBL/GenBank/DDBJ databases">
        <title>Key to firefly adult light organ development and bioluminescence: homeobox transcription factors regulate luciferase expression and transportation to peroxisome.</title>
        <authorList>
            <person name="Fu X."/>
        </authorList>
    </citation>
    <scope>NUCLEOTIDE SEQUENCE [LARGE SCALE GENOMIC DNA]</scope>
</reference>
<comment type="caution">
    <text evidence="5">The sequence shown here is derived from an EMBL/GenBank/DDBJ whole genome shotgun (WGS) entry which is preliminary data.</text>
</comment>
<feature type="compositionally biased region" description="Low complexity" evidence="4">
    <location>
        <begin position="417"/>
        <end position="435"/>
    </location>
</feature>
<dbReference type="PANTHER" id="PTHR14024:SF49">
    <property type="entry name" value="LIPID STORAGE DROPLETS SURFACE-BINDING PROTEIN 1"/>
    <property type="match status" value="1"/>
</dbReference>
<dbReference type="SUPFAM" id="SSF109775">
    <property type="entry name" value="Mannose-6-phosphate receptor binding protein 1 (Tip47), C-terminal domain"/>
    <property type="match status" value="1"/>
</dbReference>
<dbReference type="GO" id="GO:0005811">
    <property type="term" value="C:lipid droplet"/>
    <property type="evidence" value="ECO:0007669"/>
    <property type="project" value="UniProtKB-SubCell"/>
</dbReference>
<keyword evidence="6" id="KW-1185">Reference proteome</keyword>
<name>A0AAN7PJF7_9COLE</name>
<organism evidence="5 6">
    <name type="scientific">Aquatica leii</name>
    <dbReference type="NCBI Taxonomy" id="1421715"/>
    <lineage>
        <taxon>Eukaryota</taxon>
        <taxon>Metazoa</taxon>
        <taxon>Ecdysozoa</taxon>
        <taxon>Arthropoda</taxon>
        <taxon>Hexapoda</taxon>
        <taxon>Insecta</taxon>
        <taxon>Pterygota</taxon>
        <taxon>Neoptera</taxon>
        <taxon>Endopterygota</taxon>
        <taxon>Coleoptera</taxon>
        <taxon>Polyphaga</taxon>
        <taxon>Elateriformia</taxon>
        <taxon>Elateroidea</taxon>
        <taxon>Lampyridae</taxon>
        <taxon>Luciolinae</taxon>
        <taxon>Aquatica</taxon>
    </lineage>
</organism>
<dbReference type="InterPro" id="IPR004279">
    <property type="entry name" value="Perilipin"/>
</dbReference>
<comment type="similarity">
    <text evidence="2">Belongs to the perilipin family.</text>
</comment>
<dbReference type="Pfam" id="PF03036">
    <property type="entry name" value="Perilipin"/>
    <property type="match status" value="1"/>
</dbReference>
<comment type="subcellular location">
    <subcellularLocation>
        <location evidence="1">Lipid droplet</location>
    </subcellularLocation>
</comment>
<evidence type="ECO:0000313" key="6">
    <source>
        <dbReference type="Proteomes" id="UP001353858"/>
    </source>
</evidence>
<accession>A0AAN7PJF7</accession>
<dbReference type="GO" id="GO:0005829">
    <property type="term" value="C:cytosol"/>
    <property type="evidence" value="ECO:0007669"/>
    <property type="project" value="TreeGrafter"/>
</dbReference>
<sequence length="435" mass="48747">MKATDVNLFGFGGQSVRPLGYIEATVEIDDVTLNTKVYIAPEVAANQVECKPKPTMKLEAVDRLMHIPVVESGWNYAGQVYVKLKQSNNLINWTCTHAETSLHLAVSTAMPALHLFEGPILTIDKVLYSGLEKVEQKVPVINLPPEEIYISTKNFVNDIISKNVGGVINKAQVVKTKALESKYTGFAADTVEGALNIAEKYVDIYLPADANESETEESNQVNSVQTTAEKALNTIHHVDKFSRKLQRRLTRRTLAQAKALKEHSYEAMHALAHVVELIATDPKTALQKGQEMWEHLSKDEPENQAPPQNLDELIVLLTRESARRVVHFVNFTKVVIQHLPDQMQHFTNKCINILQDIKNGHLEDLNHTILETARQQAHKLTVLLHQFNLQTTELLEQVAKSLEQHKKQMENSSSPINANDNDVSVSNNKVNGIEN</sequence>
<feature type="region of interest" description="Disordered" evidence="4">
    <location>
        <begin position="403"/>
        <end position="435"/>
    </location>
</feature>
<dbReference type="GO" id="GO:0019915">
    <property type="term" value="P:lipid storage"/>
    <property type="evidence" value="ECO:0007669"/>
    <property type="project" value="TreeGrafter"/>
</dbReference>
<dbReference type="PANTHER" id="PTHR14024">
    <property type="entry name" value="PERILIPIN"/>
    <property type="match status" value="1"/>
</dbReference>
<proteinExistence type="inferred from homology"/>
<protein>
    <recommendedName>
        <fullName evidence="7">Lipid storage droplets surface-binding protein 1</fullName>
    </recommendedName>
</protein>
<keyword evidence="3" id="KW-0551">Lipid droplet</keyword>
<dbReference type="EMBL" id="JARPUR010000002">
    <property type="protein sequence ID" value="KAK4881841.1"/>
    <property type="molecule type" value="Genomic_DNA"/>
</dbReference>
<evidence type="ECO:0000256" key="4">
    <source>
        <dbReference type="SAM" id="MobiDB-lite"/>
    </source>
</evidence>
<evidence type="ECO:0000256" key="2">
    <source>
        <dbReference type="ARBA" id="ARBA00006311"/>
    </source>
</evidence>
<gene>
    <name evidence="5" type="ORF">RN001_005160</name>
</gene>
<dbReference type="Proteomes" id="UP001353858">
    <property type="component" value="Unassembled WGS sequence"/>
</dbReference>
<evidence type="ECO:0008006" key="7">
    <source>
        <dbReference type="Google" id="ProtNLM"/>
    </source>
</evidence>
<evidence type="ECO:0000256" key="1">
    <source>
        <dbReference type="ARBA" id="ARBA00004502"/>
    </source>
</evidence>
<dbReference type="AlphaFoldDB" id="A0AAN7PJF7"/>